<evidence type="ECO:0000256" key="3">
    <source>
        <dbReference type="ARBA" id="ARBA00018750"/>
    </source>
</evidence>
<keyword evidence="6 7" id="KW-0131">Cell cycle</keyword>
<feature type="compositionally biased region" description="Polar residues" evidence="8">
    <location>
        <begin position="251"/>
        <end position="436"/>
    </location>
</feature>
<dbReference type="KEGG" id="snh:120025110"/>
<dbReference type="GO" id="GO:0043111">
    <property type="term" value="P:replication fork arrest"/>
    <property type="evidence" value="ECO:0007669"/>
    <property type="project" value="TreeGrafter"/>
</dbReference>
<dbReference type="GO" id="GO:0000076">
    <property type="term" value="P:DNA replication checkpoint signaling"/>
    <property type="evidence" value="ECO:0007669"/>
    <property type="project" value="UniProtKB-UniRule"/>
</dbReference>
<dbReference type="Proteomes" id="UP000808372">
    <property type="component" value="Chromosome 30"/>
</dbReference>
<evidence type="ECO:0000313" key="10">
    <source>
        <dbReference type="Proteomes" id="UP000808372"/>
    </source>
</evidence>
<evidence type="ECO:0000313" key="12">
    <source>
        <dbReference type="RefSeq" id="XP_038825472.1"/>
    </source>
</evidence>
<dbReference type="RefSeq" id="XP_038825472.1">
    <property type="nucleotide sequence ID" value="XM_038969544.1"/>
</dbReference>
<evidence type="ECO:0000256" key="4">
    <source>
        <dbReference type="ARBA" id="ARBA00022763"/>
    </source>
</evidence>
<comment type="subcellular location">
    <subcellularLocation>
        <location evidence="1 7">Nucleus</location>
    </subcellularLocation>
</comment>
<reference evidence="11 12" key="1">
    <citation type="submission" date="2025-04" db="UniProtKB">
        <authorList>
            <consortium name="RefSeq"/>
        </authorList>
    </citation>
    <scope>IDENTIFICATION</scope>
    <source>
        <tissue evidence="11 12">White muscle</tissue>
    </source>
</reference>
<dbReference type="GO" id="GO:0031298">
    <property type="term" value="C:replication fork protection complex"/>
    <property type="evidence" value="ECO:0007669"/>
    <property type="project" value="TreeGrafter"/>
</dbReference>
<proteinExistence type="inferred from homology"/>
<organism evidence="10 12">
    <name type="scientific">Salvelinus namaycush</name>
    <name type="common">Lake trout</name>
    <name type="synonym">Salmo namaycush</name>
    <dbReference type="NCBI Taxonomy" id="8040"/>
    <lineage>
        <taxon>Eukaryota</taxon>
        <taxon>Metazoa</taxon>
        <taxon>Chordata</taxon>
        <taxon>Craniata</taxon>
        <taxon>Vertebrata</taxon>
        <taxon>Euteleostomi</taxon>
        <taxon>Actinopterygii</taxon>
        <taxon>Neopterygii</taxon>
        <taxon>Teleostei</taxon>
        <taxon>Protacanthopterygii</taxon>
        <taxon>Salmoniformes</taxon>
        <taxon>Salmonidae</taxon>
        <taxon>Salmoninae</taxon>
        <taxon>Salvelinus</taxon>
    </lineage>
</organism>
<keyword evidence="4 7" id="KW-0227">DNA damage</keyword>
<keyword evidence="5 7" id="KW-0539">Nucleus</keyword>
<evidence type="ECO:0000256" key="1">
    <source>
        <dbReference type="ARBA" id="ARBA00004123"/>
    </source>
</evidence>
<evidence type="ECO:0000256" key="6">
    <source>
        <dbReference type="ARBA" id="ARBA00023306"/>
    </source>
</evidence>
<dbReference type="GO" id="GO:0003677">
    <property type="term" value="F:DNA binding"/>
    <property type="evidence" value="ECO:0007669"/>
    <property type="project" value="TreeGrafter"/>
</dbReference>
<dbReference type="GeneID" id="120025110"/>
<evidence type="ECO:0000313" key="13">
    <source>
        <dbReference type="RefSeq" id="XP_038825473.1"/>
    </source>
</evidence>
<evidence type="ECO:0000256" key="8">
    <source>
        <dbReference type="SAM" id="MobiDB-lite"/>
    </source>
</evidence>
<dbReference type="GO" id="GO:0006974">
    <property type="term" value="P:DNA damage response"/>
    <property type="evidence" value="ECO:0007669"/>
    <property type="project" value="UniProtKB-KW"/>
</dbReference>
<comment type="similarity">
    <text evidence="2 7">Belongs to the CSM3 family.</text>
</comment>
<feature type="compositionally biased region" description="Basic and acidic residues" evidence="8">
    <location>
        <begin position="165"/>
        <end position="178"/>
    </location>
</feature>
<protein>
    <recommendedName>
        <fullName evidence="3 7">TIMELESS-interacting protein</fullName>
    </recommendedName>
</protein>
<dbReference type="RefSeq" id="XP_038825471.1">
    <property type="nucleotide sequence ID" value="XM_038969543.1"/>
</dbReference>
<evidence type="ECO:0000256" key="5">
    <source>
        <dbReference type="ARBA" id="ARBA00023242"/>
    </source>
</evidence>
<feature type="compositionally biased region" description="Acidic residues" evidence="8">
    <location>
        <begin position="13"/>
        <end position="22"/>
    </location>
</feature>
<feature type="region of interest" description="Disordered" evidence="8">
    <location>
        <begin position="1"/>
        <end position="46"/>
    </location>
</feature>
<feature type="compositionally biased region" description="Acidic residues" evidence="8">
    <location>
        <begin position="440"/>
        <end position="449"/>
    </location>
</feature>
<dbReference type="RefSeq" id="XP_038825473.1">
    <property type="nucleotide sequence ID" value="XM_038969545.1"/>
</dbReference>
<evidence type="ECO:0000256" key="2">
    <source>
        <dbReference type="ARBA" id="ARBA00006075"/>
    </source>
</evidence>
<feature type="region of interest" description="Disordered" evidence="8">
    <location>
        <begin position="157"/>
        <end position="226"/>
    </location>
</feature>
<dbReference type="InterPro" id="IPR040038">
    <property type="entry name" value="TIPIN/Csm3/Swi3"/>
</dbReference>
<evidence type="ECO:0000256" key="7">
    <source>
        <dbReference type="RuleBase" id="RU366049"/>
    </source>
</evidence>
<evidence type="ECO:0000259" key="9">
    <source>
        <dbReference type="Pfam" id="PF07962"/>
    </source>
</evidence>
<dbReference type="GO" id="GO:0031297">
    <property type="term" value="P:replication fork processing"/>
    <property type="evidence" value="ECO:0007669"/>
    <property type="project" value="UniProtKB-UniRule"/>
</dbReference>
<dbReference type="InterPro" id="IPR012923">
    <property type="entry name" value="Csm3"/>
</dbReference>
<dbReference type="CTD" id="54962"/>
<feature type="domain" description="Chromosome segregation in meiosis protein 3" evidence="9">
    <location>
        <begin position="67"/>
        <end position="148"/>
    </location>
</feature>
<dbReference type="PANTHER" id="PTHR13220:SF11">
    <property type="entry name" value="TIMELESS-INTERACTING PROTEIN"/>
    <property type="match status" value="1"/>
</dbReference>
<feature type="region of interest" description="Disordered" evidence="8">
    <location>
        <begin position="242"/>
        <end position="496"/>
    </location>
</feature>
<evidence type="ECO:0000313" key="11">
    <source>
        <dbReference type="RefSeq" id="XP_038825471.1"/>
    </source>
</evidence>
<name>A0A8U0PJQ0_SALNM</name>
<gene>
    <name evidence="11 12 13" type="primary">tipin</name>
</gene>
<dbReference type="Pfam" id="PF07962">
    <property type="entry name" value="Swi3"/>
    <property type="match status" value="1"/>
</dbReference>
<dbReference type="AlphaFoldDB" id="A0A8U0PJQ0"/>
<feature type="compositionally biased region" description="Basic and acidic residues" evidence="8">
    <location>
        <begin position="450"/>
        <end position="465"/>
    </location>
</feature>
<comment type="function">
    <text evidence="7">Plays an important role in the control of DNA replication and the maintenance of replication fork stability.</text>
</comment>
<accession>A0A8U0PJQ0</accession>
<dbReference type="OrthoDB" id="437078at2759"/>
<dbReference type="PANTHER" id="PTHR13220">
    <property type="entry name" value="TIMELESS INTERACTING-RELATED"/>
    <property type="match status" value="1"/>
</dbReference>
<sequence>MAEPMENGLFDIPDYDNIDDETFPPLPPPFSPGEGGDPFTGEEDGEISKLAEVPAAKRRGVKRPQPKLDSQRLTSERGLPALRTLFDNVHFKGKGHEAEDLKVLMQRMENWAHRLYPKLQFEDFIDKLETLGSKKEVQTCLKRIRLDMPLIHEDFIGDDGEDEAVASRDGRDVNHDDPDPFGDGGFAEDPPGLVPSTPAAAPSLFPSSQAGPVHSTPAPSLTEEQQRRIELNKRLALERRLARMQHHTDGSQEITSSQSADGPSTSQSQEMATQSADGPSTSQSQEMATQSADGHSTSQSQEMATQSADGPSTSQSQEMATQSADGPSTSQSQEMATQSADGPSTSQSQEMATQSADGPSTSQSQEMATQSADGPSTPQSQEMASTQSADGHSTSQSQEMATQSADGPSTSQSQEMATQSADGPSTRSSSHPFPSHQQDGEDEDPDQGDPEDKGQSRPDHPRDRALNTASPAEADSLVCEGAVASPVPEMSNDSSD</sequence>
<keyword evidence="10" id="KW-1185">Reference proteome</keyword>